<evidence type="ECO:0000313" key="2">
    <source>
        <dbReference type="Proteomes" id="UP001242045"/>
    </source>
</evidence>
<evidence type="ECO:0000313" key="1">
    <source>
        <dbReference type="EMBL" id="MDP9893242.1"/>
    </source>
</evidence>
<accession>A0AAW8CSH0</accession>
<proteinExistence type="predicted"/>
<sequence length="430" mass="47546">MAATEKRFPRATFTRKLIRICERLDACSTHTLSFKHWFLNRPESCTSTATKLWVVGSYARGALDCGDLDLVVEVHSTGPEPPQRKLMKALCGALPFVRCYAGTPAENSSGIEFPNPVEIWSGPGSHWRSAIDAITPDAAAGRAKRPIDALPFRVDQMDTHIERLEELLKLKRKGVLEWNFVEFDQDSLAPLASGEFKESEEYVARCLKLEFVSQKTLRLLPPLTRFMRKVEPDGKWHGGFPHRTQMWCGGTLLLLGRPTPSVSRFDDDPKLRQLGLVPHLSARGPNGVWLLRRGRNHADTLALSGVKAFYLAEEGSPCIVTWVDHSPGYERETDVLELFLTHADALRGIEEWNEGTEPDDQLSAEVTEVSGGGLLRLTGSCDVLRIGEIELAMTHTGSSFAGSKSLAKLADIVTALSASRSSVPGKRNFS</sequence>
<dbReference type="AlphaFoldDB" id="A0AAW8CSH0"/>
<gene>
    <name evidence="1" type="ORF">J2W31_002353</name>
</gene>
<name>A0AAW8CSH0_9BURK</name>
<evidence type="ECO:0008006" key="3">
    <source>
        <dbReference type="Google" id="ProtNLM"/>
    </source>
</evidence>
<reference evidence="1" key="1">
    <citation type="submission" date="2023-07" db="EMBL/GenBank/DDBJ databases">
        <title>Sorghum-associated microbial communities from plants grown in Nebraska, USA.</title>
        <authorList>
            <person name="Schachtman D."/>
        </authorList>
    </citation>
    <scope>NUCLEOTIDE SEQUENCE</scope>
    <source>
        <strain evidence="1">DS3754</strain>
    </source>
</reference>
<dbReference type="EMBL" id="JAUSRD010000004">
    <property type="protein sequence ID" value="MDP9893242.1"/>
    <property type="molecule type" value="Genomic_DNA"/>
</dbReference>
<comment type="caution">
    <text evidence="1">The sequence shown here is derived from an EMBL/GenBank/DDBJ whole genome shotgun (WGS) entry which is preliminary data.</text>
</comment>
<protein>
    <recommendedName>
        <fullName evidence="3">Polymerase nucleotidyl transferase domain-containing protein</fullName>
    </recommendedName>
</protein>
<dbReference type="Proteomes" id="UP001242045">
    <property type="component" value="Unassembled WGS sequence"/>
</dbReference>
<dbReference type="RefSeq" id="WP_307684870.1">
    <property type="nucleotide sequence ID" value="NZ_JAUSRD010000004.1"/>
</dbReference>
<organism evidence="1 2">
    <name type="scientific">Variovorax boronicumulans</name>
    <dbReference type="NCBI Taxonomy" id="436515"/>
    <lineage>
        <taxon>Bacteria</taxon>
        <taxon>Pseudomonadati</taxon>
        <taxon>Pseudomonadota</taxon>
        <taxon>Betaproteobacteria</taxon>
        <taxon>Burkholderiales</taxon>
        <taxon>Comamonadaceae</taxon>
        <taxon>Variovorax</taxon>
    </lineage>
</organism>